<comment type="function">
    <text evidence="3">Long-chain fatty alcohol oxidase involved in the omega-oxidation pathway of lipid degradation.</text>
</comment>
<evidence type="ECO:0000256" key="5">
    <source>
        <dbReference type="ARBA" id="ARBA00004370"/>
    </source>
</evidence>
<dbReference type="EC" id="1.1.3.20" evidence="16"/>
<comment type="catalytic activity">
    <reaction evidence="2">
        <text>a primary alcohol + O2 = an aldehyde + H2O2</text>
        <dbReference type="Rhea" id="RHEA:19829"/>
        <dbReference type="ChEBI" id="CHEBI:15379"/>
        <dbReference type="ChEBI" id="CHEBI:15734"/>
        <dbReference type="ChEBI" id="CHEBI:16240"/>
        <dbReference type="ChEBI" id="CHEBI:17478"/>
        <dbReference type="EC" id="1.1.3.13"/>
    </reaction>
</comment>
<dbReference type="InterPro" id="IPR007867">
    <property type="entry name" value="GMC_OxRtase_C"/>
</dbReference>
<evidence type="ECO:0000313" key="21">
    <source>
        <dbReference type="Proteomes" id="UP000000707"/>
    </source>
</evidence>
<evidence type="ECO:0000256" key="2">
    <source>
        <dbReference type="ARBA" id="ARBA00001411"/>
    </source>
</evidence>
<evidence type="ECO:0000256" key="16">
    <source>
        <dbReference type="PIRNR" id="PIRNR028937"/>
    </source>
</evidence>
<evidence type="ECO:0000256" key="6">
    <source>
        <dbReference type="ARBA" id="ARBA00005144"/>
    </source>
</evidence>
<dbReference type="GO" id="GO:0015945">
    <property type="term" value="P:methanol metabolic process"/>
    <property type="evidence" value="ECO:0007669"/>
    <property type="project" value="UniProtKB-KW"/>
</dbReference>
<dbReference type="Gene3D" id="3.50.50.60">
    <property type="entry name" value="FAD/NAD(P)-binding domain"/>
    <property type="match status" value="2"/>
</dbReference>
<dbReference type="GeneID" id="18246050"/>
<keyword evidence="10" id="KW-0274">FAD</keyword>
<comment type="subcellular location">
    <subcellularLocation>
        <location evidence="5">Membrane</location>
    </subcellularLocation>
    <subcellularLocation>
        <location evidence="4">Peroxisome matrix</location>
    </subcellularLocation>
</comment>
<protein>
    <recommendedName>
        <fullName evidence="16">Long-chain-alcohol oxidase</fullName>
        <ecNumber evidence="16">1.1.3.20</ecNumber>
    </recommendedName>
</protein>
<feature type="domain" description="Glucose-methanol-choline oxidoreductase C-terminal" evidence="19">
    <location>
        <begin position="539"/>
        <end position="682"/>
    </location>
</feature>
<dbReference type="EMBL" id="GL996527">
    <property type="protein sequence ID" value="EGV61357.1"/>
    <property type="molecule type" value="Genomic_DNA"/>
</dbReference>
<dbReference type="Pfam" id="PF05199">
    <property type="entry name" value="GMC_oxred_C"/>
    <property type="match status" value="1"/>
</dbReference>
<evidence type="ECO:0000256" key="12">
    <source>
        <dbReference type="ARBA" id="ARBA00023002"/>
    </source>
</evidence>
<sequence length="699" mass="77695">MSQNEVQNHQLGPLLALSDALIGKIDPEEIRHKLPSTFPMERLEEYCNLIPSKVPGFKEEICSKVNGSGIDSSKKFVMLMSLLSSRLAAPVLTGSTTLITEMSNDQKAQLLSKWRDSSLSVLRNLYRSIYALTIATYSTLGGDLHNMAIGYPGRDLREELYEGQLPNSYKYEMIDRVKSDGTELYLPNIDALIIGSGAGAGVVAHTLQTEGYNCLVLEKAKYYDFSEFVFDDAEGLKKLYENSGAFSTKTQELFLLAGSSFGGGTTVNWSASLKTPFKVRKEWYDDFGVDFFAQEDYDTCMDYVFKQMGVSNENLNHSHSNQLIMDSTERLGYQSSLIGQNTGLHKNHDCGFCYLGCKYGIKQGSQACWLRDAAEKGCKFLDQVRVIKIIHKHGKATAALCLDKTTGFRFTIKGPKKFIVSGGTLNTPLVLKDSGFKNKNIGSNLKLHPVTCTIGFHPKEVNMEAFHHPIMTAVSTEVADLDGKHHGPRIESVLHAPFMEASFMPWYDSDQLRTDLLKYNQTSAMLVITRDVGSGKVYSDPRQPEKVLVDYTMNKFDVNALLEGFLVAADMLYMDGVIEIKSSQSWTPQFKSTKPKHERKITDKDYVEWRKAVKKVGFSSFGPAYGSAHQMSSCRMSGKGPKQGAVDQKGRLFECKNIIVADASVFPTASGANPMVTTMSIARHIALDLVADMKNLQKL</sequence>
<dbReference type="InterPro" id="IPR012400">
    <property type="entry name" value="Long_Oxdase"/>
</dbReference>
<evidence type="ECO:0000256" key="7">
    <source>
        <dbReference type="ARBA" id="ARBA00010790"/>
    </source>
</evidence>
<keyword evidence="11" id="KW-1133">Transmembrane helix</keyword>
<dbReference type="UniPathway" id="UPA00147"/>
<feature type="active site" description="Proton acceptor" evidence="17">
    <location>
        <position position="629"/>
    </location>
</feature>
<dbReference type="GO" id="GO:0046577">
    <property type="term" value="F:long-chain-alcohol oxidase activity"/>
    <property type="evidence" value="ECO:0007669"/>
    <property type="project" value="UniProtKB-EC"/>
</dbReference>
<evidence type="ECO:0000313" key="20">
    <source>
        <dbReference type="EMBL" id="EGV61357.1"/>
    </source>
</evidence>
<dbReference type="AlphaFoldDB" id="G3B9Z1"/>
<dbReference type="InterPro" id="IPR000172">
    <property type="entry name" value="GMC_OxRdtase_N"/>
</dbReference>
<dbReference type="PANTHER" id="PTHR46056:SF12">
    <property type="entry name" value="LONG-CHAIN-ALCOHOL OXIDASE"/>
    <property type="match status" value="1"/>
</dbReference>
<evidence type="ECO:0000256" key="11">
    <source>
        <dbReference type="ARBA" id="ARBA00022989"/>
    </source>
</evidence>
<evidence type="ECO:0000259" key="19">
    <source>
        <dbReference type="Pfam" id="PF05199"/>
    </source>
</evidence>
<evidence type="ECO:0000256" key="9">
    <source>
        <dbReference type="ARBA" id="ARBA00022692"/>
    </source>
</evidence>
<evidence type="ECO:0000256" key="10">
    <source>
        <dbReference type="ARBA" id="ARBA00022827"/>
    </source>
</evidence>
<dbReference type="HOGENOM" id="CLU_008878_3_1_1"/>
<keyword evidence="9" id="KW-0812">Transmembrane</keyword>
<feature type="domain" description="Glucose-methanol-choline oxidoreductase N-terminal" evidence="18">
    <location>
        <begin position="237"/>
        <end position="450"/>
    </location>
</feature>
<dbReference type="PIRSF" id="PIRSF028937">
    <property type="entry name" value="Lg_Ch_AO"/>
    <property type="match status" value="1"/>
</dbReference>
<dbReference type="Proteomes" id="UP000000707">
    <property type="component" value="Unassembled WGS sequence"/>
</dbReference>
<gene>
    <name evidence="20" type="ORF">CANTEDRAFT_108652</name>
</gene>
<dbReference type="eggNOG" id="ENOG502QSD8">
    <property type="taxonomic scope" value="Eukaryota"/>
</dbReference>
<keyword evidence="21" id="KW-1185">Reference proteome</keyword>
<dbReference type="InterPro" id="IPR036188">
    <property type="entry name" value="FAD/NAD-bd_sf"/>
</dbReference>
<comment type="similarity">
    <text evidence="7 16">Belongs to the GMC oxidoreductase family.</text>
</comment>
<dbReference type="GO" id="GO:0016020">
    <property type="term" value="C:membrane"/>
    <property type="evidence" value="ECO:0007669"/>
    <property type="project" value="UniProtKB-SubCell"/>
</dbReference>
<evidence type="ECO:0000256" key="17">
    <source>
        <dbReference type="PIRSR" id="PIRSR028937-1"/>
    </source>
</evidence>
<keyword evidence="14" id="KW-0472">Membrane</keyword>
<evidence type="ECO:0000256" key="14">
    <source>
        <dbReference type="ARBA" id="ARBA00023136"/>
    </source>
</evidence>
<dbReference type="Pfam" id="PF00732">
    <property type="entry name" value="GMC_oxred_N"/>
    <property type="match status" value="1"/>
</dbReference>
<evidence type="ECO:0000256" key="8">
    <source>
        <dbReference type="ARBA" id="ARBA00022630"/>
    </source>
</evidence>
<comment type="pathway">
    <text evidence="6">Energy metabolism; methane degradation.</text>
</comment>
<evidence type="ECO:0000256" key="1">
    <source>
        <dbReference type="ARBA" id="ARBA00000920"/>
    </source>
</evidence>
<keyword evidence="12 16" id="KW-0560">Oxidoreductase</keyword>
<dbReference type="STRING" id="590646.G3B9Z1"/>
<dbReference type="GO" id="GO:0046188">
    <property type="term" value="P:methane catabolic process"/>
    <property type="evidence" value="ECO:0007669"/>
    <property type="project" value="UniProtKB-UniPathway"/>
</dbReference>
<dbReference type="SUPFAM" id="SSF51905">
    <property type="entry name" value="FAD/NAD(P)-binding domain"/>
    <property type="match status" value="1"/>
</dbReference>
<evidence type="ECO:0000256" key="3">
    <source>
        <dbReference type="ARBA" id="ARBA00003842"/>
    </source>
</evidence>
<keyword evidence="8" id="KW-0285">Flavoprotein</keyword>
<accession>G3B9Z1</accession>
<evidence type="ECO:0000256" key="13">
    <source>
        <dbReference type="ARBA" id="ARBA00023095"/>
    </source>
</evidence>
<dbReference type="OrthoDB" id="269227at2759"/>
<dbReference type="RefSeq" id="XP_006687527.1">
    <property type="nucleotide sequence ID" value="XM_006687464.1"/>
</dbReference>
<organism evidence="21">
    <name type="scientific">Candida tenuis (strain ATCC 10573 / BCRC 21748 / CBS 615 / JCM 9827 / NBRC 10315 / NRRL Y-1498 / VKM Y-70)</name>
    <name type="common">Yeast</name>
    <name type="synonym">Yamadazyma tenuis</name>
    <dbReference type="NCBI Taxonomy" id="590646"/>
    <lineage>
        <taxon>Eukaryota</taxon>
        <taxon>Fungi</taxon>
        <taxon>Dikarya</taxon>
        <taxon>Ascomycota</taxon>
        <taxon>Saccharomycotina</taxon>
        <taxon>Pichiomycetes</taxon>
        <taxon>Debaryomycetaceae</taxon>
        <taxon>Yamadazyma</taxon>
    </lineage>
</organism>
<evidence type="ECO:0000256" key="15">
    <source>
        <dbReference type="ARBA" id="ARBA00023140"/>
    </source>
</evidence>
<dbReference type="GO" id="GO:0047639">
    <property type="term" value="F:alcohol oxidase activity"/>
    <property type="evidence" value="ECO:0007669"/>
    <property type="project" value="UniProtKB-EC"/>
</dbReference>
<evidence type="ECO:0000259" key="18">
    <source>
        <dbReference type="Pfam" id="PF00732"/>
    </source>
</evidence>
<keyword evidence="15" id="KW-0576">Peroxisome</keyword>
<evidence type="ECO:0000256" key="4">
    <source>
        <dbReference type="ARBA" id="ARBA00004253"/>
    </source>
</evidence>
<dbReference type="GO" id="GO:0005782">
    <property type="term" value="C:peroxisomal matrix"/>
    <property type="evidence" value="ECO:0007669"/>
    <property type="project" value="UniProtKB-SubCell"/>
</dbReference>
<proteinExistence type="inferred from homology"/>
<dbReference type="PANTHER" id="PTHR46056">
    <property type="entry name" value="LONG-CHAIN-ALCOHOL OXIDASE"/>
    <property type="match status" value="1"/>
</dbReference>
<comment type="catalytic activity">
    <reaction evidence="1 16">
        <text>a long-chain primary fatty alcohol + O2 = a long-chain fatty aldehyde + H2O2</text>
        <dbReference type="Rhea" id="RHEA:22756"/>
        <dbReference type="ChEBI" id="CHEBI:15379"/>
        <dbReference type="ChEBI" id="CHEBI:16240"/>
        <dbReference type="ChEBI" id="CHEBI:17176"/>
        <dbReference type="ChEBI" id="CHEBI:77396"/>
        <dbReference type="EC" id="1.1.3.20"/>
    </reaction>
</comment>
<dbReference type="KEGG" id="cten:18246050"/>
<reference evidence="20 21" key="1">
    <citation type="journal article" date="2011" name="Proc. Natl. Acad. Sci. U.S.A.">
        <title>Comparative genomics of xylose-fermenting fungi for enhanced biofuel production.</title>
        <authorList>
            <person name="Wohlbach D.J."/>
            <person name="Kuo A."/>
            <person name="Sato T.K."/>
            <person name="Potts K.M."/>
            <person name="Salamov A.A."/>
            <person name="LaButti K.M."/>
            <person name="Sun H."/>
            <person name="Clum A."/>
            <person name="Pangilinan J.L."/>
            <person name="Lindquist E.A."/>
            <person name="Lucas S."/>
            <person name="Lapidus A."/>
            <person name="Jin M."/>
            <person name="Gunawan C."/>
            <person name="Balan V."/>
            <person name="Dale B.E."/>
            <person name="Jeffries T.W."/>
            <person name="Zinkel R."/>
            <person name="Barry K.W."/>
            <person name="Grigoriev I.V."/>
            <person name="Gasch A.P."/>
        </authorList>
    </citation>
    <scope>NUCLEOTIDE SEQUENCE [LARGE SCALE GENOMIC DNA]</scope>
    <source>
        <strain evidence="21">ATCC 10573 / BCRC 21748 / CBS 615 / JCM 9827 / NBRC 10315 / NRRL Y-1498 / VKM Y-70</strain>
    </source>
</reference>
<name>G3B9Z1_CANTC</name>
<dbReference type="GO" id="GO:0050660">
    <property type="term" value="F:flavin adenine dinucleotide binding"/>
    <property type="evidence" value="ECO:0007669"/>
    <property type="project" value="InterPro"/>
</dbReference>
<keyword evidence="13" id="KW-0485">Methanol utilization</keyword>